<evidence type="ECO:0000313" key="1">
    <source>
        <dbReference type="EMBL" id="PPQ64228.1"/>
    </source>
</evidence>
<evidence type="ECO:0008006" key="3">
    <source>
        <dbReference type="Google" id="ProtNLM"/>
    </source>
</evidence>
<dbReference type="Gene3D" id="3.80.10.10">
    <property type="entry name" value="Ribonuclease Inhibitor"/>
    <property type="match status" value="1"/>
</dbReference>
<protein>
    <recommendedName>
        <fullName evidence="3">F-box domain-containing protein</fullName>
    </recommendedName>
</protein>
<evidence type="ECO:0000313" key="2">
    <source>
        <dbReference type="Proteomes" id="UP000284842"/>
    </source>
</evidence>
<dbReference type="EMBL" id="NHTK01006090">
    <property type="protein sequence ID" value="PPQ64228.1"/>
    <property type="molecule type" value="Genomic_DNA"/>
</dbReference>
<dbReference type="InterPro" id="IPR032675">
    <property type="entry name" value="LRR_dom_sf"/>
</dbReference>
<dbReference type="InParanoid" id="A0A409VBA4"/>
<comment type="caution">
    <text evidence="1">The sequence shown here is derived from an EMBL/GenBank/DDBJ whole genome shotgun (WGS) entry which is preliminary data.</text>
</comment>
<dbReference type="AlphaFoldDB" id="A0A409VBA4"/>
<organism evidence="1 2">
    <name type="scientific">Panaeolus cyanescens</name>
    <dbReference type="NCBI Taxonomy" id="181874"/>
    <lineage>
        <taxon>Eukaryota</taxon>
        <taxon>Fungi</taxon>
        <taxon>Dikarya</taxon>
        <taxon>Basidiomycota</taxon>
        <taxon>Agaricomycotina</taxon>
        <taxon>Agaricomycetes</taxon>
        <taxon>Agaricomycetidae</taxon>
        <taxon>Agaricales</taxon>
        <taxon>Agaricineae</taxon>
        <taxon>Galeropsidaceae</taxon>
        <taxon>Panaeolus</taxon>
    </lineage>
</organism>
<proteinExistence type="predicted"/>
<reference evidence="1 2" key="1">
    <citation type="journal article" date="2018" name="Evol. Lett.">
        <title>Horizontal gene cluster transfer increased hallucinogenic mushroom diversity.</title>
        <authorList>
            <person name="Reynolds H.T."/>
            <person name="Vijayakumar V."/>
            <person name="Gluck-Thaler E."/>
            <person name="Korotkin H.B."/>
            <person name="Matheny P.B."/>
            <person name="Slot J.C."/>
        </authorList>
    </citation>
    <scope>NUCLEOTIDE SEQUENCE [LARGE SCALE GENOMIC DNA]</scope>
    <source>
        <strain evidence="1 2">2629</strain>
    </source>
</reference>
<gene>
    <name evidence="1" type="ORF">CVT24_008604</name>
</gene>
<accession>A0A409VBA4</accession>
<sequence>MSQLRPNITTLSVELIDEIMELIPQQQLKDIRLVNKLFSELWTVKKRLFSSITFNVNQHNLDLSKFQALASGHTEMHISEPAVFVKELKVVSLDPYMGLAPKTEPHVDTDLCNRRLVALLGQVFWGLRNIRVLEWSMPITEERHRPVFIAATRFIAGLKNLQELQLSSLAEMDSPICGTLAAPSLSQLQSLMFSLPPDCNPKLLRHLRHNVVRSINLKKLTIESESLIHICNVLRPENNTSTTSFPMTELTITKLEVHDQCPLDRKILDSLGNLTVLQVDRIHSDEDTVPAVADSVWTHLDASHFTSLRQLTTSLVSQNLVLDLSDNFPVLRYLVLDFLDIGVVHDDYYEQLSDTFFNDVVPSLSGRIESLEIWSPEGSKWCYGTQSADRFKGMVKQLPKLNSLVICVYKTEEELQTPTVVLPEINNMIHVARSHKYLSNLSLCNQNFSMPESWECPWNDPVRRMTKKKFALFPRVTLLEIRTAFKAYPSNGGVTYRRIGQIPVVVE</sequence>
<name>A0A409VBA4_9AGAR</name>
<dbReference type="Proteomes" id="UP000284842">
    <property type="component" value="Unassembled WGS sequence"/>
</dbReference>
<keyword evidence="2" id="KW-1185">Reference proteome</keyword>